<keyword evidence="1" id="KW-1003">Cell membrane</keyword>
<dbReference type="InterPro" id="IPR001173">
    <property type="entry name" value="Glyco_trans_2-like"/>
</dbReference>
<keyword evidence="5" id="KW-0448">Lipopolysaccharide biosynthesis</keyword>
<dbReference type="STRING" id="866536.Belba_2508"/>
<keyword evidence="6 8" id="KW-1133">Transmembrane helix</keyword>
<dbReference type="GO" id="GO:0099621">
    <property type="term" value="F:undecaprenyl-phosphate 4-deoxy-4-formamido-L-arabinose transferase activity"/>
    <property type="evidence" value="ECO:0007669"/>
    <property type="project" value="TreeGrafter"/>
</dbReference>
<reference evidence="11" key="1">
    <citation type="submission" date="2012-06" db="EMBL/GenBank/DDBJ databases">
        <title>The complete genome of Belliella baltica DSM 15883.</title>
        <authorList>
            <person name="Lucas S."/>
            <person name="Copeland A."/>
            <person name="Lapidus A."/>
            <person name="Goodwin L."/>
            <person name="Pitluck S."/>
            <person name="Peters L."/>
            <person name="Mikhailova N."/>
            <person name="Davenport K."/>
            <person name="Kyrpides N."/>
            <person name="Mavromatis K."/>
            <person name="Pagani I."/>
            <person name="Ivanova N."/>
            <person name="Ovchinnikova G."/>
            <person name="Zeytun A."/>
            <person name="Detter J.C."/>
            <person name="Han C."/>
            <person name="Land M."/>
            <person name="Hauser L."/>
            <person name="Markowitz V."/>
            <person name="Cheng J.-F."/>
            <person name="Hugenholtz P."/>
            <person name="Woyke T."/>
            <person name="Wu D."/>
            <person name="Tindall B."/>
            <person name="Pomrenke H."/>
            <person name="Brambilla E."/>
            <person name="Klenk H.-P."/>
            <person name="Eisen J.A."/>
        </authorList>
    </citation>
    <scope>NUCLEOTIDE SEQUENCE [LARGE SCALE GENOMIC DNA]</scope>
    <source>
        <strain evidence="11">DSM 15883 / CIP 108006 / LMG 21964 / BA134</strain>
    </source>
</reference>
<evidence type="ECO:0000256" key="5">
    <source>
        <dbReference type="ARBA" id="ARBA00022985"/>
    </source>
</evidence>
<dbReference type="PANTHER" id="PTHR48090">
    <property type="entry name" value="UNDECAPRENYL-PHOSPHATE 4-DEOXY-4-FORMAMIDO-L-ARABINOSE TRANSFERASE-RELATED"/>
    <property type="match status" value="1"/>
</dbReference>
<keyword evidence="4 8" id="KW-0812">Transmembrane</keyword>
<dbReference type="EMBL" id="CP003281">
    <property type="protein sequence ID" value="AFL85062.1"/>
    <property type="molecule type" value="Genomic_DNA"/>
</dbReference>
<dbReference type="HOGENOM" id="CLU_033536_0_0_10"/>
<evidence type="ECO:0000256" key="4">
    <source>
        <dbReference type="ARBA" id="ARBA00022692"/>
    </source>
</evidence>
<dbReference type="AlphaFoldDB" id="I3Z744"/>
<dbReference type="PATRIC" id="fig|866536.3.peg.2588"/>
<sequence>MTYSIVIPVFRATASLEVIYLKSKELLGKQFSKLILVFDQGKVDSWNKIEELANRYPDIIGIQLNRNFGQHNATICGFQYVDSEYLITMDEDLEHHPTDILKLIIKQKEENADIVYAHLLNRSHNSFRNITSKILNTLLKLGMPELHPHYSGFRLIRTDVAKGVLEMRSSYTFLDGYLTWVTTNVVSVDVEHGRSQSGRSSYKLKDLIRHFINIFVTFSSLPIRLLTSLSFLLFALSSTYAVVIIFNTLMYDTYAAGFPTLITMLGFGFGAILLGLGIIGEYIQRINLKTTHRPVFIVKNTLNSPKR</sequence>
<dbReference type="Pfam" id="PF00535">
    <property type="entry name" value="Glycos_transf_2"/>
    <property type="match status" value="1"/>
</dbReference>
<evidence type="ECO:0000313" key="11">
    <source>
        <dbReference type="Proteomes" id="UP000006050"/>
    </source>
</evidence>
<dbReference type="GO" id="GO:0005886">
    <property type="term" value="C:plasma membrane"/>
    <property type="evidence" value="ECO:0007669"/>
    <property type="project" value="TreeGrafter"/>
</dbReference>
<evidence type="ECO:0000256" key="1">
    <source>
        <dbReference type="ARBA" id="ARBA00022475"/>
    </source>
</evidence>
<organism evidence="10 11">
    <name type="scientific">Belliella baltica (strain DSM 15883 / CIP 108006 / LMG 21964 / BA134)</name>
    <dbReference type="NCBI Taxonomy" id="866536"/>
    <lineage>
        <taxon>Bacteria</taxon>
        <taxon>Pseudomonadati</taxon>
        <taxon>Bacteroidota</taxon>
        <taxon>Cytophagia</taxon>
        <taxon>Cytophagales</taxon>
        <taxon>Cyclobacteriaceae</taxon>
        <taxon>Belliella</taxon>
    </lineage>
</organism>
<keyword evidence="7 8" id="KW-0472">Membrane</keyword>
<evidence type="ECO:0000256" key="6">
    <source>
        <dbReference type="ARBA" id="ARBA00022989"/>
    </source>
</evidence>
<dbReference type="Proteomes" id="UP000006050">
    <property type="component" value="Chromosome"/>
</dbReference>
<keyword evidence="2" id="KW-0328">Glycosyltransferase</keyword>
<keyword evidence="3 10" id="KW-0808">Transferase</keyword>
<evidence type="ECO:0000313" key="10">
    <source>
        <dbReference type="EMBL" id="AFL85062.1"/>
    </source>
</evidence>
<dbReference type="eggNOG" id="COG0463">
    <property type="taxonomic scope" value="Bacteria"/>
</dbReference>
<dbReference type="InterPro" id="IPR029044">
    <property type="entry name" value="Nucleotide-diphossugar_trans"/>
</dbReference>
<keyword evidence="11" id="KW-1185">Reference proteome</keyword>
<evidence type="ECO:0000256" key="2">
    <source>
        <dbReference type="ARBA" id="ARBA00022676"/>
    </source>
</evidence>
<dbReference type="GO" id="GO:0009103">
    <property type="term" value="P:lipopolysaccharide biosynthetic process"/>
    <property type="evidence" value="ECO:0007669"/>
    <property type="project" value="UniProtKB-KW"/>
</dbReference>
<evidence type="ECO:0000256" key="7">
    <source>
        <dbReference type="ARBA" id="ARBA00023136"/>
    </source>
</evidence>
<feature type="domain" description="Glycosyltransferase 2-like" evidence="9">
    <location>
        <begin position="4"/>
        <end position="136"/>
    </location>
</feature>
<gene>
    <name evidence="10" type="ordered locus">Belba_2508</name>
</gene>
<dbReference type="SUPFAM" id="SSF53448">
    <property type="entry name" value="Nucleotide-diphospho-sugar transferases"/>
    <property type="match status" value="1"/>
</dbReference>
<evidence type="ECO:0000256" key="8">
    <source>
        <dbReference type="SAM" id="Phobius"/>
    </source>
</evidence>
<name>I3Z744_BELBD</name>
<evidence type="ECO:0000259" key="9">
    <source>
        <dbReference type="Pfam" id="PF00535"/>
    </source>
</evidence>
<dbReference type="Gene3D" id="3.90.550.10">
    <property type="entry name" value="Spore Coat Polysaccharide Biosynthesis Protein SpsA, Chain A"/>
    <property type="match status" value="1"/>
</dbReference>
<feature type="transmembrane region" description="Helical" evidence="8">
    <location>
        <begin position="229"/>
        <end position="249"/>
    </location>
</feature>
<protein>
    <submittedName>
        <fullName evidence="10">Glycosyl transferase</fullName>
    </submittedName>
</protein>
<dbReference type="PANTHER" id="PTHR48090:SF3">
    <property type="entry name" value="UNDECAPRENYL-PHOSPHATE 4-DEOXY-4-FORMAMIDO-L-ARABINOSE TRANSFERASE"/>
    <property type="match status" value="1"/>
</dbReference>
<evidence type="ECO:0000256" key="3">
    <source>
        <dbReference type="ARBA" id="ARBA00022679"/>
    </source>
</evidence>
<feature type="transmembrane region" description="Helical" evidence="8">
    <location>
        <begin position="261"/>
        <end position="283"/>
    </location>
</feature>
<dbReference type="InterPro" id="IPR050256">
    <property type="entry name" value="Glycosyltransferase_2"/>
</dbReference>
<dbReference type="KEGG" id="bbd:Belba_2508"/>
<proteinExistence type="predicted"/>
<accession>I3Z744</accession>